<feature type="domain" description="HTH gntR-type" evidence="4">
    <location>
        <begin position="5"/>
        <end position="73"/>
    </location>
</feature>
<dbReference type="Gene3D" id="1.10.10.10">
    <property type="entry name" value="Winged helix-like DNA-binding domain superfamily/Winged helix DNA-binding domain"/>
    <property type="match status" value="1"/>
</dbReference>
<sequence length="112" mass="11925">MSKPPVRAQELAAQLTAQIESGDLPAGSWLPSERQLAETHAVGRSTARAAVQSLADLGLVQFVAGAGAQVIQRSELSGGELRQTLRQINDRLGDIDRRLASLEAASRSESTY</sequence>
<evidence type="ECO:0000256" key="1">
    <source>
        <dbReference type="ARBA" id="ARBA00023015"/>
    </source>
</evidence>
<evidence type="ECO:0000313" key="5">
    <source>
        <dbReference type="EMBL" id="GAA3636271.1"/>
    </source>
</evidence>
<dbReference type="SUPFAM" id="SSF46785">
    <property type="entry name" value="Winged helix' DNA-binding domain"/>
    <property type="match status" value="1"/>
</dbReference>
<protein>
    <recommendedName>
        <fullName evidence="4">HTH gntR-type domain-containing protein</fullName>
    </recommendedName>
</protein>
<dbReference type="PROSITE" id="PS50949">
    <property type="entry name" value="HTH_GNTR"/>
    <property type="match status" value="1"/>
</dbReference>
<evidence type="ECO:0000256" key="3">
    <source>
        <dbReference type="ARBA" id="ARBA00023163"/>
    </source>
</evidence>
<dbReference type="InterPro" id="IPR000524">
    <property type="entry name" value="Tscrpt_reg_HTH_GntR"/>
</dbReference>
<organism evidence="5 6">
    <name type="scientific">Microlunatus ginsengisoli</name>
    <dbReference type="NCBI Taxonomy" id="363863"/>
    <lineage>
        <taxon>Bacteria</taxon>
        <taxon>Bacillati</taxon>
        <taxon>Actinomycetota</taxon>
        <taxon>Actinomycetes</taxon>
        <taxon>Propionibacteriales</taxon>
        <taxon>Propionibacteriaceae</taxon>
        <taxon>Microlunatus</taxon>
    </lineage>
</organism>
<proteinExistence type="predicted"/>
<name>A0ABP7AP03_9ACTN</name>
<reference evidence="6" key="1">
    <citation type="journal article" date="2019" name="Int. J. Syst. Evol. Microbiol.">
        <title>The Global Catalogue of Microorganisms (GCM) 10K type strain sequencing project: providing services to taxonomists for standard genome sequencing and annotation.</title>
        <authorList>
            <consortium name="The Broad Institute Genomics Platform"/>
            <consortium name="The Broad Institute Genome Sequencing Center for Infectious Disease"/>
            <person name="Wu L."/>
            <person name="Ma J."/>
        </authorList>
    </citation>
    <scope>NUCLEOTIDE SEQUENCE [LARGE SCALE GENOMIC DNA]</scope>
    <source>
        <strain evidence="6">JCM 16929</strain>
    </source>
</reference>
<keyword evidence="6" id="KW-1185">Reference proteome</keyword>
<comment type="caution">
    <text evidence="5">The sequence shown here is derived from an EMBL/GenBank/DDBJ whole genome shotgun (WGS) entry which is preliminary data.</text>
</comment>
<keyword evidence="3" id="KW-0804">Transcription</keyword>
<dbReference type="CDD" id="cd07377">
    <property type="entry name" value="WHTH_GntR"/>
    <property type="match status" value="1"/>
</dbReference>
<evidence type="ECO:0000313" key="6">
    <source>
        <dbReference type="Proteomes" id="UP001501490"/>
    </source>
</evidence>
<keyword evidence="1" id="KW-0805">Transcription regulation</keyword>
<dbReference type="InterPro" id="IPR050679">
    <property type="entry name" value="Bact_HTH_transcr_reg"/>
</dbReference>
<dbReference type="InterPro" id="IPR036390">
    <property type="entry name" value="WH_DNA-bd_sf"/>
</dbReference>
<gene>
    <name evidence="5" type="ORF">GCM10022236_43530</name>
</gene>
<evidence type="ECO:0000256" key="2">
    <source>
        <dbReference type="ARBA" id="ARBA00023125"/>
    </source>
</evidence>
<dbReference type="PRINTS" id="PR00035">
    <property type="entry name" value="HTHGNTR"/>
</dbReference>
<evidence type="ECO:0000259" key="4">
    <source>
        <dbReference type="PROSITE" id="PS50949"/>
    </source>
</evidence>
<dbReference type="Pfam" id="PF00392">
    <property type="entry name" value="GntR"/>
    <property type="match status" value="1"/>
</dbReference>
<dbReference type="PANTHER" id="PTHR44846:SF17">
    <property type="entry name" value="GNTR-FAMILY TRANSCRIPTIONAL REGULATOR"/>
    <property type="match status" value="1"/>
</dbReference>
<dbReference type="EMBL" id="BAABAB010000042">
    <property type="protein sequence ID" value="GAA3636271.1"/>
    <property type="molecule type" value="Genomic_DNA"/>
</dbReference>
<keyword evidence="2" id="KW-0238">DNA-binding</keyword>
<dbReference type="InterPro" id="IPR036388">
    <property type="entry name" value="WH-like_DNA-bd_sf"/>
</dbReference>
<dbReference type="SMART" id="SM00345">
    <property type="entry name" value="HTH_GNTR"/>
    <property type="match status" value="1"/>
</dbReference>
<dbReference type="PANTHER" id="PTHR44846">
    <property type="entry name" value="MANNOSYL-D-GLYCERATE TRANSPORT/METABOLISM SYSTEM REPRESSOR MNGR-RELATED"/>
    <property type="match status" value="1"/>
</dbReference>
<dbReference type="Proteomes" id="UP001501490">
    <property type="component" value="Unassembled WGS sequence"/>
</dbReference>
<dbReference type="RefSeq" id="WP_344808545.1">
    <property type="nucleotide sequence ID" value="NZ_BAABAB010000042.1"/>
</dbReference>
<accession>A0ABP7AP03</accession>